<evidence type="ECO:0000256" key="6">
    <source>
        <dbReference type="SAM" id="MobiDB-lite"/>
    </source>
</evidence>
<sequence length="266" mass="27584">MIRVAVVDDEQLVRSGLRLILGSAPDIDVVADCSGAAAVETLCAAAPDVVLLDIRMPDVDGLTVLRRLRALPCPPTVAMLTTFDAQEYLSAALRDGAAGFLLKDTDPEQLVRAVHTLANGGRLLDPGVAGAVIDGYLAAEAETTASAAVAGLTPREREVLVLLGQGLANPQIADRLGLALSTVKDHVRAVLAKLGGLNRVQAAILADRAGLLAGRANSDGREYAADAVRAAAVRADAALPNAVRPEPLRPHRRPPHHTATSPDGTP</sequence>
<feature type="modified residue" description="4-aspartylphosphate" evidence="5">
    <location>
        <position position="53"/>
    </location>
</feature>
<proteinExistence type="predicted"/>
<dbReference type="Pfam" id="PF00072">
    <property type="entry name" value="Response_reg"/>
    <property type="match status" value="1"/>
</dbReference>
<evidence type="ECO:0000256" key="5">
    <source>
        <dbReference type="PROSITE-ProRule" id="PRU00169"/>
    </source>
</evidence>
<evidence type="ECO:0000256" key="1">
    <source>
        <dbReference type="ARBA" id="ARBA00022553"/>
    </source>
</evidence>
<evidence type="ECO:0000256" key="3">
    <source>
        <dbReference type="ARBA" id="ARBA00023125"/>
    </source>
</evidence>
<evidence type="ECO:0000256" key="2">
    <source>
        <dbReference type="ARBA" id="ARBA00023015"/>
    </source>
</evidence>
<dbReference type="Pfam" id="PF00196">
    <property type="entry name" value="GerE"/>
    <property type="match status" value="1"/>
</dbReference>
<dbReference type="PANTHER" id="PTHR43214:SF24">
    <property type="entry name" value="TRANSCRIPTIONAL REGULATORY PROTEIN NARL-RELATED"/>
    <property type="match status" value="1"/>
</dbReference>
<dbReference type="InterPro" id="IPR011006">
    <property type="entry name" value="CheY-like_superfamily"/>
</dbReference>
<dbReference type="RefSeq" id="WP_184570424.1">
    <property type="nucleotide sequence ID" value="NZ_JACHJL010000003.1"/>
</dbReference>
<dbReference type="SUPFAM" id="SSF46894">
    <property type="entry name" value="C-terminal effector domain of the bipartite response regulators"/>
    <property type="match status" value="1"/>
</dbReference>
<dbReference type="InterPro" id="IPR058245">
    <property type="entry name" value="NreC/VraR/RcsB-like_REC"/>
</dbReference>
<dbReference type="InterPro" id="IPR016032">
    <property type="entry name" value="Sig_transdc_resp-reg_C-effctor"/>
</dbReference>
<dbReference type="GO" id="GO:0000160">
    <property type="term" value="P:phosphorelay signal transduction system"/>
    <property type="evidence" value="ECO:0007669"/>
    <property type="project" value="InterPro"/>
</dbReference>
<dbReference type="Proteomes" id="UP000588098">
    <property type="component" value="Unassembled WGS sequence"/>
</dbReference>
<dbReference type="EMBL" id="JACHJL010000003">
    <property type="protein sequence ID" value="MBB5934723.1"/>
    <property type="molecule type" value="Genomic_DNA"/>
</dbReference>
<feature type="domain" description="HTH luxR-type" evidence="7">
    <location>
        <begin position="145"/>
        <end position="210"/>
    </location>
</feature>
<dbReference type="SMART" id="SM00448">
    <property type="entry name" value="REC"/>
    <property type="match status" value="1"/>
</dbReference>
<comment type="caution">
    <text evidence="9">The sequence shown here is derived from an EMBL/GenBank/DDBJ whole genome shotgun (WGS) entry which is preliminary data.</text>
</comment>
<dbReference type="Gene3D" id="3.40.50.2300">
    <property type="match status" value="1"/>
</dbReference>
<organism evidence="9 10">
    <name type="scientific">Streptomyces zagrosensis</name>
    <dbReference type="NCBI Taxonomy" id="1042984"/>
    <lineage>
        <taxon>Bacteria</taxon>
        <taxon>Bacillati</taxon>
        <taxon>Actinomycetota</taxon>
        <taxon>Actinomycetes</taxon>
        <taxon>Kitasatosporales</taxon>
        <taxon>Streptomycetaceae</taxon>
        <taxon>Streptomyces</taxon>
    </lineage>
</organism>
<feature type="region of interest" description="Disordered" evidence="6">
    <location>
        <begin position="238"/>
        <end position="266"/>
    </location>
</feature>
<evidence type="ECO:0000256" key="4">
    <source>
        <dbReference type="ARBA" id="ARBA00023163"/>
    </source>
</evidence>
<dbReference type="CDD" id="cd06170">
    <property type="entry name" value="LuxR_C_like"/>
    <property type="match status" value="1"/>
</dbReference>
<protein>
    <submittedName>
        <fullName evidence="9">DNA-binding NarL/FixJ family response regulator</fullName>
    </submittedName>
</protein>
<dbReference type="SUPFAM" id="SSF52172">
    <property type="entry name" value="CheY-like"/>
    <property type="match status" value="1"/>
</dbReference>
<dbReference type="PROSITE" id="PS50110">
    <property type="entry name" value="RESPONSE_REGULATORY"/>
    <property type="match status" value="1"/>
</dbReference>
<accession>A0A7W9Q7P8</accession>
<gene>
    <name evidence="9" type="ORF">FHS42_001770</name>
</gene>
<dbReference type="PRINTS" id="PR00038">
    <property type="entry name" value="HTHLUXR"/>
</dbReference>
<dbReference type="InterPro" id="IPR000792">
    <property type="entry name" value="Tscrpt_reg_LuxR_C"/>
</dbReference>
<name>A0A7W9Q7P8_9ACTN</name>
<dbReference type="AlphaFoldDB" id="A0A7W9Q7P8"/>
<dbReference type="PANTHER" id="PTHR43214">
    <property type="entry name" value="TWO-COMPONENT RESPONSE REGULATOR"/>
    <property type="match status" value="1"/>
</dbReference>
<keyword evidence="2" id="KW-0805">Transcription regulation</keyword>
<dbReference type="SMART" id="SM00421">
    <property type="entry name" value="HTH_LUXR"/>
    <property type="match status" value="1"/>
</dbReference>
<keyword evidence="1 5" id="KW-0597">Phosphoprotein</keyword>
<evidence type="ECO:0000259" key="7">
    <source>
        <dbReference type="PROSITE" id="PS50043"/>
    </source>
</evidence>
<dbReference type="GO" id="GO:0003677">
    <property type="term" value="F:DNA binding"/>
    <property type="evidence" value="ECO:0007669"/>
    <property type="project" value="UniProtKB-KW"/>
</dbReference>
<dbReference type="InterPro" id="IPR001789">
    <property type="entry name" value="Sig_transdc_resp-reg_receiver"/>
</dbReference>
<dbReference type="PROSITE" id="PS00622">
    <property type="entry name" value="HTH_LUXR_1"/>
    <property type="match status" value="1"/>
</dbReference>
<dbReference type="InterPro" id="IPR039420">
    <property type="entry name" value="WalR-like"/>
</dbReference>
<reference evidence="9 10" key="1">
    <citation type="submission" date="2020-08" db="EMBL/GenBank/DDBJ databases">
        <title>Genomic Encyclopedia of Type Strains, Phase III (KMG-III): the genomes of soil and plant-associated and newly described type strains.</title>
        <authorList>
            <person name="Whitman W."/>
        </authorList>
    </citation>
    <scope>NUCLEOTIDE SEQUENCE [LARGE SCALE GENOMIC DNA]</scope>
    <source>
        <strain evidence="9 10">CECT 8305</strain>
    </source>
</reference>
<keyword evidence="10" id="KW-1185">Reference proteome</keyword>
<feature type="domain" description="Response regulatory" evidence="8">
    <location>
        <begin position="3"/>
        <end position="118"/>
    </location>
</feature>
<dbReference type="PROSITE" id="PS50043">
    <property type="entry name" value="HTH_LUXR_2"/>
    <property type="match status" value="1"/>
</dbReference>
<dbReference type="GO" id="GO:0006355">
    <property type="term" value="P:regulation of DNA-templated transcription"/>
    <property type="evidence" value="ECO:0007669"/>
    <property type="project" value="InterPro"/>
</dbReference>
<keyword evidence="4" id="KW-0804">Transcription</keyword>
<keyword evidence="3 9" id="KW-0238">DNA-binding</keyword>
<dbReference type="CDD" id="cd17535">
    <property type="entry name" value="REC_NarL-like"/>
    <property type="match status" value="1"/>
</dbReference>
<evidence type="ECO:0000259" key="8">
    <source>
        <dbReference type="PROSITE" id="PS50110"/>
    </source>
</evidence>
<evidence type="ECO:0000313" key="9">
    <source>
        <dbReference type="EMBL" id="MBB5934723.1"/>
    </source>
</evidence>
<evidence type="ECO:0000313" key="10">
    <source>
        <dbReference type="Proteomes" id="UP000588098"/>
    </source>
</evidence>